<accession>A0A2M8AGH6</accession>
<sequence>VKQIHSIAKYSLLEYDRNPDERQVMLVKIIREHIKKRLLNGSDVEDSTDEILLRRLWAIIDQIRDVFMRPELTEGIFTRK</sequence>
<evidence type="ECO:0000313" key="2">
    <source>
        <dbReference type="Proteomes" id="UP000230611"/>
    </source>
</evidence>
<feature type="non-terminal residue" evidence="1">
    <location>
        <position position="1"/>
    </location>
</feature>
<reference evidence="2" key="1">
    <citation type="submission" date="2017-09" db="EMBL/GenBank/DDBJ databases">
        <title>Depth-based differentiation of microbial function through sediment-hosted aquifers and enrichment of novel symbionts in the deep terrestrial subsurface.</title>
        <authorList>
            <person name="Probst A.J."/>
            <person name="Ladd B."/>
            <person name="Jarett J.K."/>
            <person name="Geller-Mcgrath D.E."/>
            <person name="Sieber C.M.K."/>
            <person name="Emerson J.B."/>
            <person name="Anantharaman K."/>
            <person name="Thomas B.C."/>
            <person name="Malmstrom R."/>
            <person name="Stieglmeier M."/>
            <person name="Klingl A."/>
            <person name="Woyke T."/>
            <person name="Ryan C.M."/>
            <person name="Banfield J.F."/>
        </authorList>
    </citation>
    <scope>NUCLEOTIDE SEQUENCE [LARGE SCALE GENOMIC DNA]</scope>
</reference>
<dbReference type="EMBL" id="PFUO01000101">
    <property type="protein sequence ID" value="PJB16441.1"/>
    <property type="molecule type" value="Genomic_DNA"/>
</dbReference>
<evidence type="ECO:0000313" key="1">
    <source>
        <dbReference type="EMBL" id="PJB16441.1"/>
    </source>
</evidence>
<name>A0A2M8AGH6_9BACT</name>
<proteinExistence type="predicted"/>
<protein>
    <submittedName>
        <fullName evidence="1">Uncharacterized protein</fullName>
    </submittedName>
</protein>
<dbReference type="AlphaFoldDB" id="A0A2M8AGH6"/>
<comment type="caution">
    <text evidence="1">The sequence shown here is derived from an EMBL/GenBank/DDBJ whole genome shotgun (WGS) entry which is preliminary data.</text>
</comment>
<dbReference type="Proteomes" id="UP000230611">
    <property type="component" value="Unassembled WGS sequence"/>
</dbReference>
<organism evidence="1 2">
    <name type="scientific">Candidatus Falkowbacteria bacterium CG_4_9_14_3_um_filter_38_19</name>
    <dbReference type="NCBI Taxonomy" id="1974559"/>
    <lineage>
        <taxon>Bacteria</taxon>
        <taxon>Candidatus Falkowiibacteriota</taxon>
    </lineage>
</organism>
<gene>
    <name evidence="1" type="ORF">CO116_02145</name>
</gene>